<dbReference type="OrthoDB" id="1551126at2"/>
<protein>
    <submittedName>
        <fullName evidence="1">Uncharacterized protein</fullName>
    </submittedName>
</protein>
<proteinExistence type="predicted"/>
<gene>
    <name evidence="1" type="ORF">SAMN05421785_11756</name>
</gene>
<accession>A0A1N7QT07</accession>
<dbReference type="EMBL" id="FTOV01000017">
    <property type="protein sequence ID" value="SIT26042.1"/>
    <property type="molecule type" value="Genomic_DNA"/>
</dbReference>
<evidence type="ECO:0000313" key="1">
    <source>
        <dbReference type="EMBL" id="SIT26042.1"/>
    </source>
</evidence>
<reference evidence="1 2" key="1">
    <citation type="submission" date="2017-01" db="EMBL/GenBank/DDBJ databases">
        <authorList>
            <person name="Mah S.A."/>
            <person name="Swanson W.J."/>
            <person name="Moy G.W."/>
            <person name="Vacquier V.D."/>
        </authorList>
    </citation>
    <scope>NUCLEOTIDE SEQUENCE [LARGE SCALE GENOMIC DNA]</scope>
    <source>
        <strain evidence="1 2">DSM 18014</strain>
    </source>
</reference>
<dbReference type="RefSeq" id="WP_076396057.1">
    <property type="nucleotide sequence ID" value="NZ_FTOV01000017.1"/>
</dbReference>
<dbReference type="AlphaFoldDB" id="A0A1N7QT07"/>
<organism evidence="1 2">
    <name type="scientific">Chryseobacterium gambrini</name>
    <dbReference type="NCBI Taxonomy" id="373672"/>
    <lineage>
        <taxon>Bacteria</taxon>
        <taxon>Pseudomonadati</taxon>
        <taxon>Bacteroidota</taxon>
        <taxon>Flavobacteriia</taxon>
        <taxon>Flavobacteriales</taxon>
        <taxon>Weeksellaceae</taxon>
        <taxon>Chryseobacterium group</taxon>
        <taxon>Chryseobacterium</taxon>
    </lineage>
</organism>
<dbReference type="Proteomes" id="UP000185781">
    <property type="component" value="Unassembled WGS sequence"/>
</dbReference>
<evidence type="ECO:0000313" key="2">
    <source>
        <dbReference type="Proteomes" id="UP000185781"/>
    </source>
</evidence>
<name>A0A1N7QT07_9FLAO</name>
<sequence length="221" mass="25244">MFTFLKRKKPEVTINSISIPTFGWEIVEQNDAQIVWVNPEQSALISLYFFNIPPDLPTVKNIDELRNFHRHSVSASGGGIVEVSTFNLHNIPSVKTIFKIPQPEQGMSYLASVTIPFENCSFVIKTQAVEVGTTGMRDNLVLNRFLQNGEVTFDDNGLKNWFEDPYDPFFKEGALMNKSETEEYDNDFPHHPLSIVRSMIKKAIEEVILKDELKRLTAFSK</sequence>
<dbReference type="STRING" id="373672.SAMN05421785_11756"/>